<feature type="transmembrane region" description="Helical" evidence="5">
    <location>
        <begin position="362"/>
        <end position="383"/>
    </location>
</feature>
<sequence length="415" mass="44912">MNNSIINRSLYKVNSLFFPARQKGTLSYEEASAFYRRRLRIAVSIFFFCQGITFATWASRIPDIKTALSLSDAALGSILLALPAGQLVTLPFSGRIVARFGSRNVIRIALILYTIGLTNLALATSAWQLTLALFIFGVFGNFCNISVNTQAIIAEKMYGRPIMTSFHGVWSIAGFTGALIGLLMIATNVTPHIHFCIMAVLITITCILAQRYLKSGTTAATAKTEKKKSLIGKPNMILVQLGIIGFCSMASEGAMFDWSGVYFKQVVQAPEALTILGYAAFMIMMATGRFMGDRLIIKFGRQRLLRYSGLFIAGGLFLSVFLPYLPTATLGFLMVGLGVSSIVPMVYSAAGKVSNISPSVALASVSSISYLGFLMGPPLIGYIAELSSLRYSFAAIGLMGFAIIFLAAKVKLLRS</sequence>
<keyword evidence="4 5" id="KW-0472">Membrane</keyword>
<evidence type="ECO:0000256" key="1">
    <source>
        <dbReference type="ARBA" id="ARBA00004141"/>
    </source>
</evidence>
<proteinExistence type="predicted"/>
<evidence type="ECO:0000256" key="4">
    <source>
        <dbReference type="ARBA" id="ARBA00023136"/>
    </source>
</evidence>
<feature type="transmembrane region" description="Helical" evidence="5">
    <location>
        <begin position="168"/>
        <end position="186"/>
    </location>
</feature>
<feature type="transmembrane region" description="Helical" evidence="5">
    <location>
        <begin position="73"/>
        <end position="93"/>
    </location>
</feature>
<comment type="caution">
    <text evidence="7">The sequence shown here is derived from an EMBL/GenBank/DDBJ whole genome shotgun (WGS) entry which is preliminary data.</text>
</comment>
<feature type="domain" description="Major facilitator superfamily (MFS) profile" evidence="6">
    <location>
        <begin position="39"/>
        <end position="412"/>
    </location>
</feature>
<feature type="transmembrane region" description="Helical" evidence="5">
    <location>
        <begin position="105"/>
        <end position="123"/>
    </location>
</feature>
<keyword evidence="2 5" id="KW-0812">Transmembrane</keyword>
<dbReference type="RefSeq" id="WP_386096982.1">
    <property type="nucleotide sequence ID" value="NZ_JBHUOZ010000001.1"/>
</dbReference>
<dbReference type="InterPro" id="IPR020846">
    <property type="entry name" value="MFS_dom"/>
</dbReference>
<dbReference type="InterPro" id="IPR011701">
    <property type="entry name" value="MFS"/>
</dbReference>
<feature type="transmembrane region" description="Helical" evidence="5">
    <location>
        <begin position="129"/>
        <end position="147"/>
    </location>
</feature>
<feature type="transmembrane region" description="Helical" evidence="5">
    <location>
        <begin position="304"/>
        <end position="324"/>
    </location>
</feature>
<evidence type="ECO:0000313" key="7">
    <source>
        <dbReference type="EMBL" id="MFD2919617.1"/>
    </source>
</evidence>
<dbReference type="PANTHER" id="PTHR23514">
    <property type="entry name" value="BYPASS OF STOP CODON PROTEIN 6"/>
    <property type="match status" value="1"/>
</dbReference>
<dbReference type="SUPFAM" id="SSF103473">
    <property type="entry name" value="MFS general substrate transporter"/>
    <property type="match status" value="1"/>
</dbReference>
<feature type="transmembrane region" description="Helical" evidence="5">
    <location>
        <begin position="192"/>
        <end position="213"/>
    </location>
</feature>
<comment type="subcellular location">
    <subcellularLocation>
        <location evidence="1">Membrane</location>
        <topology evidence="1">Multi-pass membrane protein</topology>
    </subcellularLocation>
</comment>
<gene>
    <name evidence="7" type="ORF">ACFS6H_07870</name>
</gene>
<dbReference type="Pfam" id="PF07690">
    <property type="entry name" value="MFS_1"/>
    <property type="match status" value="1"/>
</dbReference>
<name>A0ABW6A4E0_9BACT</name>
<feature type="transmembrane region" description="Helical" evidence="5">
    <location>
        <begin position="330"/>
        <end position="350"/>
    </location>
</feature>
<dbReference type="InterPro" id="IPR036259">
    <property type="entry name" value="MFS_trans_sf"/>
</dbReference>
<feature type="transmembrane region" description="Helical" evidence="5">
    <location>
        <begin position="389"/>
        <end position="408"/>
    </location>
</feature>
<evidence type="ECO:0000256" key="3">
    <source>
        <dbReference type="ARBA" id="ARBA00022989"/>
    </source>
</evidence>
<keyword evidence="3 5" id="KW-1133">Transmembrane helix</keyword>
<accession>A0ABW6A4E0</accession>
<keyword evidence="8" id="KW-1185">Reference proteome</keyword>
<evidence type="ECO:0000256" key="5">
    <source>
        <dbReference type="SAM" id="Phobius"/>
    </source>
</evidence>
<feature type="transmembrane region" description="Helical" evidence="5">
    <location>
        <begin position="234"/>
        <end position="255"/>
    </location>
</feature>
<dbReference type="PROSITE" id="PS50850">
    <property type="entry name" value="MFS"/>
    <property type="match status" value="1"/>
</dbReference>
<feature type="transmembrane region" description="Helical" evidence="5">
    <location>
        <begin position="275"/>
        <end position="292"/>
    </location>
</feature>
<evidence type="ECO:0000259" key="6">
    <source>
        <dbReference type="PROSITE" id="PS50850"/>
    </source>
</evidence>
<reference evidence="8" key="1">
    <citation type="journal article" date="2019" name="Int. J. Syst. Evol. Microbiol.">
        <title>The Global Catalogue of Microorganisms (GCM) 10K type strain sequencing project: providing services to taxonomists for standard genome sequencing and annotation.</title>
        <authorList>
            <consortium name="The Broad Institute Genomics Platform"/>
            <consortium name="The Broad Institute Genome Sequencing Center for Infectious Disease"/>
            <person name="Wu L."/>
            <person name="Ma J."/>
        </authorList>
    </citation>
    <scope>NUCLEOTIDE SEQUENCE [LARGE SCALE GENOMIC DNA]</scope>
    <source>
        <strain evidence="8">KCTC 23299</strain>
    </source>
</reference>
<dbReference type="PANTHER" id="PTHR23514:SF13">
    <property type="entry name" value="INNER MEMBRANE PROTEIN YBJJ"/>
    <property type="match status" value="1"/>
</dbReference>
<dbReference type="InterPro" id="IPR051788">
    <property type="entry name" value="MFS_Transporter"/>
</dbReference>
<dbReference type="Gene3D" id="1.20.1250.20">
    <property type="entry name" value="MFS general substrate transporter like domains"/>
    <property type="match status" value="1"/>
</dbReference>
<dbReference type="EMBL" id="JBHUOZ010000001">
    <property type="protein sequence ID" value="MFD2919617.1"/>
    <property type="molecule type" value="Genomic_DNA"/>
</dbReference>
<dbReference type="CDD" id="cd17393">
    <property type="entry name" value="MFS_MosC_like"/>
    <property type="match status" value="1"/>
</dbReference>
<organism evidence="7 8">
    <name type="scientific">Terrimonas rubra</name>
    <dbReference type="NCBI Taxonomy" id="1035890"/>
    <lineage>
        <taxon>Bacteria</taxon>
        <taxon>Pseudomonadati</taxon>
        <taxon>Bacteroidota</taxon>
        <taxon>Chitinophagia</taxon>
        <taxon>Chitinophagales</taxon>
        <taxon>Chitinophagaceae</taxon>
        <taxon>Terrimonas</taxon>
    </lineage>
</organism>
<protein>
    <submittedName>
        <fullName evidence="7">MFS transporter</fullName>
    </submittedName>
</protein>
<dbReference type="Proteomes" id="UP001597511">
    <property type="component" value="Unassembled WGS sequence"/>
</dbReference>
<evidence type="ECO:0000313" key="8">
    <source>
        <dbReference type="Proteomes" id="UP001597511"/>
    </source>
</evidence>
<evidence type="ECO:0000256" key="2">
    <source>
        <dbReference type="ARBA" id="ARBA00022692"/>
    </source>
</evidence>
<feature type="transmembrane region" description="Helical" evidence="5">
    <location>
        <begin position="41"/>
        <end position="61"/>
    </location>
</feature>